<feature type="signal peptide" evidence="2">
    <location>
        <begin position="1"/>
        <end position="27"/>
    </location>
</feature>
<keyword evidence="2" id="KW-0732">Signal</keyword>
<feature type="region of interest" description="Disordered" evidence="1">
    <location>
        <begin position="38"/>
        <end position="71"/>
    </location>
</feature>
<dbReference type="EMBL" id="JAECZA010000183">
    <property type="protein sequence ID" value="MBH8575654.1"/>
    <property type="molecule type" value="Genomic_DNA"/>
</dbReference>
<organism evidence="3 4">
    <name type="scientific">Dendronalium phyllosphericum CENA369</name>
    <dbReference type="NCBI Taxonomy" id="1725256"/>
    <lineage>
        <taxon>Bacteria</taxon>
        <taxon>Bacillati</taxon>
        <taxon>Cyanobacteriota</taxon>
        <taxon>Cyanophyceae</taxon>
        <taxon>Nostocales</taxon>
        <taxon>Nostocaceae</taxon>
        <taxon>Dendronalium</taxon>
        <taxon>Dendronalium phyllosphericum</taxon>
    </lineage>
</organism>
<accession>A0A8J7I455</accession>
<dbReference type="AlphaFoldDB" id="A0A8J7I455"/>
<keyword evidence="4" id="KW-1185">Reference proteome</keyword>
<evidence type="ECO:0008006" key="5">
    <source>
        <dbReference type="Google" id="ProtNLM"/>
    </source>
</evidence>
<evidence type="ECO:0000313" key="4">
    <source>
        <dbReference type="Proteomes" id="UP000662314"/>
    </source>
</evidence>
<name>A0A8J7I455_9NOST</name>
<evidence type="ECO:0000313" key="3">
    <source>
        <dbReference type="EMBL" id="MBH8575654.1"/>
    </source>
</evidence>
<sequence>MNKLVKGLLLALVVSAPMAIVAPAVQAKTTAPTKIALAPAKHTGVKSGKVHHKKHYKHHKHSQIKSHKVHK</sequence>
<protein>
    <recommendedName>
        <fullName evidence="5">Acid shock protein</fullName>
    </recommendedName>
</protein>
<proteinExistence type="predicted"/>
<reference evidence="3 4" key="1">
    <citation type="journal article" date="2021" name="Int. J. Syst. Evol. Microbiol.">
        <title>Amazonocrinis nigriterrae gen. nov., sp. nov., Atlanticothrix silvestris gen. nov., sp. nov. and Dendronalium phyllosphericum gen. nov., sp. nov., nostocacean cyanobacteria from Brazilian environments.</title>
        <authorList>
            <person name="Alvarenga D.O."/>
            <person name="Andreote A.P.D."/>
            <person name="Branco L.H.Z."/>
            <person name="Delbaje E."/>
            <person name="Cruz R.B."/>
            <person name="Varani A.M."/>
            <person name="Fiore M.F."/>
        </authorList>
    </citation>
    <scope>NUCLEOTIDE SEQUENCE [LARGE SCALE GENOMIC DNA]</scope>
    <source>
        <strain evidence="3 4">CENA369</strain>
    </source>
</reference>
<evidence type="ECO:0000256" key="2">
    <source>
        <dbReference type="SAM" id="SignalP"/>
    </source>
</evidence>
<dbReference type="Proteomes" id="UP000662314">
    <property type="component" value="Unassembled WGS sequence"/>
</dbReference>
<gene>
    <name evidence="3" type="ORF">I8752_22125</name>
</gene>
<feature type="compositionally biased region" description="Basic residues" evidence="1">
    <location>
        <begin position="48"/>
        <end position="71"/>
    </location>
</feature>
<dbReference type="RefSeq" id="WP_214434423.1">
    <property type="nucleotide sequence ID" value="NZ_CAWPUQ010000094.1"/>
</dbReference>
<comment type="caution">
    <text evidence="3">The sequence shown here is derived from an EMBL/GenBank/DDBJ whole genome shotgun (WGS) entry which is preliminary data.</text>
</comment>
<feature type="chain" id="PRO_5035239670" description="Acid shock protein" evidence="2">
    <location>
        <begin position="28"/>
        <end position="71"/>
    </location>
</feature>
<evidence type="ECO:0000256" key="1">
    <source>
        <dbReference type="SAM" id="MobiDB-lite"/>
    </source>
</evidence>